<feature type="transmembrane region" description="Helical" evidence="7">
    <location>
        <begin position="167"/>
        <end position="189"/>
    </location>
</feature>
<keyword evidence="4 7" id="KW-0812">Transmembrane</keyword>
<dbReference type="RefSeq" id="WP_102287853.1">
    <property type="nucleotide sequence ID" value="NZ_CALBAU010000188.1"/>
</dbReference>
<dbReference type="EMBL" id="QVLU01000008">
    <property type="protein sequence ID" value="RGE71926.1"/>
    <property type="molecule type" value="Genomic_DNA"/>
</dbReference>
<dbReference type="Pfam" id="PF00528">
    <property type="entry name" value="BPD_transp_1"/>
    <property type="match status" value="1"/>
</dbReference>
<comment type="subcellular location">
    <subcellularLocation>
        <location evidence="1 7">Cell membrane</location>
        <topology evidence="1 7">Multi-pass membrane protein</topology>
    </subcellularLocation>
</comment>
<keyword evidence="5 7" id="KW-1133">Transmembrane helix</keyword>
<reference evidence="10 12" key="1">
    <citation type="submission" date="2018-08" db="EMBL/GenBank/DDBJ databases">
        <title>A genome reference for cultivated species of the human gut microbiota.</title>
        <authorList>
            <person name="Zou Y."/>
            <person name="Xue W."/>
            <person name="Luo G."/>
        </authorList>
    </citation>
    <scope>NUCLEOTIDE SEQUENCE [LARGE SCALE GENOMIC DNA]</scope>
    <source>
        <strain evidence="10 12">AF26-4BH</strain>
        <strain evidence="9">TF05-5AC</strain>
    </source>
</reference>
<comment type="caution">
    <text evidence="10">The sequence shown here is derived from an EMBL/GenBank/DDBJ whole genome shotgun (WGS) entry which is preliminary data.</text>
</comment>
<evidence type="ECO:0000259" key="8">
    <source>
        <dbReference type="PROSITE" id="PS50928"/>
    </source>
</evidence>
<evidence type="ECO:0000256" key="3">
    <source>
        <dbReference type="ARBA" id="ARBA00022475"/>
    </source>
</evidence>
<feature type="transmembrane region" description="Helical" evidence="7">
    <location>
        <begin position="15"/>
        <end position="34"/>
    </location>
</feature>
<evidence type="ECO:0000256" key="6">
    <source>
        <dbReference type="ARBA" id="ARBA00023136"/>
    </source>
</evidence>
<gene>
    <name evidence="10" type="ORF">DWY69_10660</name>
    <name evidence="9" type="ORF">DXC51_06060</name>
</gene>
<evidence type="ECO:0000313" key="10">
    <source>
        <dbReference type="EMBL" id="RGE71926.1"/>
    </source>
</evidence>
<feature type="domain" description="ABC transmembrane type-1" evidence="8">
    <location>
        <begin position="75"/>
        <end position="295"/>
    </location>
</feature>
<comment type="similarity">
    <text evidence="7">Belongs to the binding-protein-dependent transport system permease family.</text>
</comment>
<accession>A0A3E3IXW4</accession>
<dbReference type="EMBL" id="QVLV01000003">
    <property type="protein sequence ID" value="RGE63515.1"/>
    <property type="molecule type" value="Genomic_DNA"/>
</dbReference>
<dbReference type="AlphaFoldDB" id="A0A3E3IXW4"/>
<dbReference type="Proteomes" id="UP000260812">
    <property type="component" value="Unassembled WGS sequence"/>
</dbReference>
<dbReference type="Proteomes" id="UP000261166">
    <property type="component" value="Unassembled WGS sequence"/>
</dbReference>
<evidence type="ECO:0000256" key="5">
    <source>
        <dbReference type="ARBA" id="ARBA00022989"/>
    </source>
</evidence>
<dbReference type="GeneID" id="97986453"/>
<keyword evidence="3" id="KW-1003">Cell membrane</keyword>
<dbReference type="InterPro" id="IPR000515">
    <property type="entry name" value="MetI-like"/>
</dbReference>
<dbReference type="Gene3D" id="1.10.3720.10">
    <property type="entry name" value="MetI-like"/>
    <property type="match status" value="1"/>
</dbReference>
<dbReference type="InterPro" id="IPR051393">
    <property type="entry name" value="ABC_transporter_permease"/>
</dbReference>
<feature type="transmembrane region" description="Helical" evidence="7">
    <location>
        <begin position="114"/>
        <end position="135"/>
    </location>
</feature>
<keyword evidence="11" id="KW-1185">Reference proteome</keyword>
<evidence type="ECO:0000256" key="1">
    <source>
        <dbReference type="ARBA" id="ARBA00004651"/>
    </source>
</evidence>
<dbReference type="CDD" id="cd06261">
    <property type="entry name" value="TM_PBP2"/>
    <property type="match status" value="1"/>
</dbReference>
<proteinExistence type="inferred from homology"/>
<dbReference type="PANTHER" id="PTHR30193:SF37">
    <property type="entry name" value="INNER MEMBRANE ABC TRANSPORTER PERMEASE PROTEIN YCJO"/>
    <property type="match status" value="1"/>
</dbReference>
<dbReference type="PANTHER" id="PTHR30193">
    <property type="entry name" value="ABC TRANSPORTER PERMEASE PROTEIN"/>
    <property type="match status" value="1"/>
</dbReference>
<feature type="transmembrane region" description="Helical" evidence="7">
    <location>
        <begin position="274"/>
        <end position="296"/>
    </location>
</feature>
<sequence length="307" mass="34218">MKDRQALKLKIKKQLVWYSFIFVSIITLIVLTYIPMLTAIKYSFHDIQVLGFGEDKFIGFQNYEKIMHNSSFVKSIGNTFLLALMSLVSIPVGFILATLINNVGKCKWQSFFRVGYYFPNIITGVSVVLIFQVVLKANGGLLNNALSIVTGHEVAIGWLSDSHYSRFGATILSVWGNIGYSMLINLASLQSIPSEIYEAAEVDGANALKQWWYITIPQMTSCFAFLFITSIINGLARFSDLFIIGGNTSAGRPGGTLQTILMYIYQFSFESPQYGIASAGAMILFVLTFVITLINLKMTGFFKKKEA</sequence>
<protein>
    <submittedName>
        <fullName evidence="10">Sugar ABC transporter permease</fullName>
    </submittedName>
</protein>
<dbReference type="OrthoDB" id="42615at2"/>
<evidence type="ECO:0000313" key="12">
    <source>
        <dbReference type="Proteomes" id="UP000261166"/>
    </source>
</evidence>
<keyword evidence="6 7" id="KW-0472">Membrane</keyword>
<evidence type="ECO:0000256" key="4">
    <source>
        <dbReference type="ARBA" id="ARBA00022692"/>
    </source>
</evidence>
<dbReference type="GO" id="GO:0005886">
    <property type="term" value="C:plasma membrane"/>
    <property type="evidence" value="ECO:0007669"/>
    <property type="project" value="UniProtKB-SubCell"/>
</dbReference>
<evidence type="ECO:0000313" key="9">
    <source>
        <dbReference type="EMBL" id="RGE63515.1"/>
    </source>
</evidence>
<dbReference type="InterPro" id="IPR035906">
    <property type="entry name" value="MetI-like_sf"/>
</dbReference>
<dbReference type="SUPFAM" id="SSF161098">
    <property type="entry name" value="MetI-like"/>
    <property type="match status" value="1"/>
</dbReference>
<keyword evidence="2 7" id="KW-0813">Transport</keyword>
<feature type="transmembrane region" description="Helical" evidence="7">
    <location>
        <begin position="80"/>
        <end position="102"/>
    </location>
</feature>
<organism evidence="10 12">
    <name type="scientific">Eisenbergiella massiliensis</name>
    <dbReference type="NCBI Taxonomy" id="1720294"/>
    <lineage>
        <taxon>Bacteria</taxon>
        <taxon>Bacillati</taxon>
        <taxon>Bacillota</taxon>
        <taxon>Clostridia</taxon>
        <taxon>Lachnospirales</taxon>
        <taxon>Lachnospiraceae</taxon>
        <taxon>Eisenbergiella</taxon>
    </lineage>
</organism>
<evidence type="ECO:0000313" key="11">
    <source>
        <dbReference type="Proteomes" id="UP000260812"/>
    </source>
</evidence>
<evidence type="ECO:0000256" key="2">
    <source>
        <dbReference type="ARBA" id="ARBA00022448"/>
    </source>
</evidence>
<dbReference type="PROSITE" id="PS50928">
    <property type="entry name" value="ABC_TM1"/>
    <property type="match status" value="1"/>
</dbReference>
<feature type="transmembrane region" description="Helical" evidence="7">
    <location>
        <begin position="210"/>
        <end position="232"/>
    </location>
</feature>
<name>A0A3E3IXW4_9FIRM</name>
<evidence type="ECO:0000256" key="7">
    <source>
        <dbReference type="RuleBase" id="RU363032"/>
    </source>
</evidence>
<dbReference type="GO" id="GO:0055085">
    <property type="term" value="P:transmembrane transport"/>
    <property type="evidence" value="ECO:0007669"/>
    <property type="project" value="InterPro"/>
</dbReference>